<dbReference type="PANTHER" id="PTHR33778">
    <property type="entry name" value="PROTEIN MGTC"/>
    <property type="match status" value="1"/>
</dbReference>
<dbReference type="GO" id="GO:0005886">
    <property type="term" value="C:plasma membrane"/>
    <property type="evidence" value="ECO:0007669"/>
    <property type="project" value="UniProtKB-SubCell"/>
</dbReference>
<dbReference type="PANTHER" id="PTHR33778:SF1">
    <property type="entry name" value="MAGNESIUM TRANSPORTER YHID-RELATED"/>
    <property type="match status" value="1"/>
</dbReference>
<evidence type="ECO:0000313" key="8">
    <source>
        <dbReference type="EMBL" id="KAJ5215351.1"/>
    </source>
</evidence>
<keyword evidence="3 6" id="KW-0812">Transmembrane</keyword>
<evidence type="ECO:0000256" key="2">
    <source>
        <dbReference type="ARBA" id="ARBA00022475"/>
    </source>
</evidence>
<evidence type="ECO:0000256" key="3">
    <source>
        <dbReference type="ARBA" id="ARBA00022692"/>
    </source>
</evidence>
<feature type="transmembrane region" description="Helical" evidence="6">
    <location>
        <begin position="107"/>
        <end position="127"/>
    </location>
</feature>
<organism evidence="8 9">
    <name type="scientific">Penicillium cinerascens</name>
    <dbReference type="NCBI Taxonomy" id="70096"/>
    <lineage>
        <taxon>Eukaryota</taxon>
        <taxon>Fungi</taxon>
        <taxon>Dikarya</taxon>
        <taxon>Ascomycota</taxon>
        <taxon>Pezizomycotina</taxon>
        <taxon>Eurotiomycetes</taxon>
        <taxon>Eurotiomycetidae</taxon>
        <taxon>Eurotiales</taxon>
        <taxon>Aspergillaceae</taxon>
        <taxon>Penicillium</taxon>
    </lineage>
</organism>
<feature type="transmembrane region" description="Helical" evidence="6">
    <location>
        <begin position="78"/>
        <end position="95"/>
    </location>
</feature>
<dbReference type="Proteomes" id="UP001150904">
    <property type="component" value="Unassembled WGS sequence"/>
</dbReference>
<dbReference type="GeneID" id="83176121"/>
<keyword evidence="9" id="KW-1185">Reference proteome</keyword>
<dbReference type="InterPro" id="IPR049177">
    <property type="entry name" value="MgtC_SapB_SrpB_YhiD_N"/>
</dbReference>
<feature type="domain" description="MgtC/SapB/SrpB/YhiD N-terminal" evidence="7">
    <location>
        <begin position="18"/>
        <end position="143"/>
    </location>
</feature>
<keyword evidence="5 6" id="KW-0472">Membrane</keyword>
<accession>A0A9W9N8T8</accession>
<feature type="transmembrane region" description="Helical" evidence="6">
    <location>
        <begin position="39"/>
        <end position="58"/>
    </location>
</feature>
<gene>
    <name evidence="8" type="ORF">N7498_001758</name>
</gene>
<evidence type="ECO:0000256" key="1">
    <source>
        <dbReference type="ARBA" id="ARBA00004651"/>
    </source>
</evidence>
<dbReference type="InterPro" id="IPR003416">
    <property type="entry name" value="MgtC/SapB/SrpB/YhiD_fam"/>
</dbReference>
<proteinExistence type="predicted"/>
<reference evidence="8" key="1">
    <citation type="submission" date="2022-12" db="EMBL/GenBank/DDBJ databases">
        <authorList>
            <person name="Petersen C."/>
        </authorList>
    </citation>
    <scope>NUCLEOTIDE SEQUENCE</scope>
    <source>
        <strain evidence="8">IBT 15544</strain>
    </source>
</reference>
<name>A0A9W9N8T8_9EURO</name>
<dbReference type="EMBL" id="JAPQKR010000005">
    <property type="protein sequence ID" value="KAJ5215351.1"/>
    <property type="molecule type" value="Genomic_DNA"/>
</dbReference>
<evidence type="ECO:0000256" key="4">
    <source>
        <dbReference type="ARBA" id="ARBA00022989"/>
    </source>
</evidence>
<comment type="subcellular location">
    <subcellularLocation>
        <location evidence="1">Cell membrane</location>
        <topology evidence="1">Multi-pass membrane protein</topology>
    </subcellularLocation>
</comment>
<dbReference type="RefSeq" id="XP_058311164.1">
    <property type="nucleotide sequence ID" value="XM_058448820.1"/>
</dbReference>
<evidence type="ECO:0000256" key="5">
    <source>
        <dbReference type="ARBA" id="ARBA00023136"/>
    </source>
</evidence>
<comment type="caution">
    <text evidence="8">The sequence shown here is derived from an EMBL/GenBank/DDBJ whole genome shotgun (WGS) entry which is preliminary data.</text>
</comment>
<keyword evidence="2" id="KW-1003">Cell membrane</keyword>
<dbReference type="PRINTS" id="PR01837">
    <property type="entry name" value="MGTCSAPBPROT"/>
</dbReference>
<evidence type="ECO:0000313" key="9">
    <source>
        <dbReference type="Proteomes" id="UP001150904"/>
    </source>
</evidence>
<dbReference type="Pfam" id="PF02308">
    <property type="entry name" value="MgtC"/>
    <property type="match status" value="1"/>
</dbReference>
<sequence>MALFSEPDGQDWPQICQLLLAVGLSALIGIERQLRQKAAGLRTNTLVGMGSALFMLVSKYGFMDVLSRYRVVVDPSRIAAQVVSGIGFIGGGIIFKQQSDVRGLTTAAAVWLTAAVGSACGAGLPILACIATGLYFVTVLVLPVAWTYARRLRTTDNAVEALITIRYRSTDTGLEPILEGVLKAEAETVNVRRIEEIVLSTLQSPAIAANMDRQSTRQSAPTESPLPPPMAAYGHGRIFDVQLLVTGHKSPNEVACFLSQLSTVIGVVIHDEPTDEV</sequence>
<reference evidence="8" key="2">
    <citation type="journal article" date="2023" name="IMA Fungus">
        <title>Comparative genomic study of the Penicillium genus elucidates a diverse pangenome and 15 lateral gene transfer events.</title>
        <authorList>
            <person name="Petersen C."/>
            <person name="Sorensen T."/>
            <person name="Nielsen M.R."/>
            <person name="Sondergaard T.E."/>
            <person name="Sorensen J.L."/>
            <person name="Fitzpatrick D.A."/>
            <person name="Frisvad J.C."/>
            <person name="Nielsen K.L."/>
        </authorList>
    </citation>
    <scope>NUCLEOTIDE SEQUENCE</scope>
    <source>
        <strain evidence="8">IBT 15544</strain>
    </source>
</reference>
<feature type="transmembrane region" description="Helical" evidence="6">
    <location>
        <begin position="133"/>
        <end position="149"/>
    </location>
</feature>
<feature type="transmembrane region" description="Helical" evidence="6">
    <location>
        <begin position="12"/>
        <end position="30"/>
    </location>
</feature>
<keyword evidence="4 6" id="KW-1133">Transmembrane helix</keyword>
<evidence type="ECO:0000259" key="7">
    <source>
        <dbReference type="Pfam" id="PF02308"/>
    </source>
</evidence>
<protein>
    <submittedName>
        <fullName evidence="8">Mg2+ transporter MgtC family protein</fullName>
    </submittedName>
</protein>
<dbReference type="AlphaFoldDB" id="A0A9W9N8T8"/>
<dbReference type="OrthoDB" id="10052237at2759"/>
<evidence type="ECO:0000256" key="6">
    <source>
        <dbReference type="SAM" id="Phobius"/>
    </source>
</evidence>